<sequence length="59" mass="7001">MLRAVLMCRYWLKFFKVSIDDRQTVMALYNSFYEKKLVAKSGSLHEFIDYTRSMAVSVL</sequence>
<evidence type="ECO:0000313" key="2">
    <source>
        <dbReference type="Proteomes" id="UP001205357"/>
    </source>
</evidence>
<accession>A0ABT2E7T5</accession>
<protein>
    <submittedName>
        <fullName evidence="1">Uncharacterized protein</fullName>
    </submittedName>
</protein>
<proteinExistence type="predicted"/>
<organism evidence="1 2">
    <name type="scientific">Scandinavium hiltneri</name>
    <dbReference type="NCBI Taxonomy" id="2926519"/>
    <lineage>
        <taxon>Bacteria</taxon>
        <taxon>Pseudomonadati</taxon>
        <taxon>Pseudomonadota</taxon>
        <taxon>Gammaproteobacteria</taxon>
        <taxon>Enterobacterales</taxon>
        <taxon>Enterobacteriaceae</taxon>
        <taxon>Scandinavium</taxon>
    </lineage>
</organism>
<dbReference type="EMBL" id="JALIGE010000076">
    <property type="protein sequence ID" value="MCS2163939.1"/>
    <property type="molecule type" value="Genomic_DNA"/>
</dbReference>
<comment type="caution">
    <text evidence="1">The sequence shown here is derived from an EMBL/GenBank/DDBJ whole genome shotgun (WGS) entry which is preliminary data.</text>
</comment>
<gene>
    <name evidence="1" type="ORF">MUU47_22990</name>
</gene>
<evidence type="ECO:0000313" key="1">
    <source>
        <dbReference type="EMBL" id="MCS2163939.1"/>
    </source>
</evidence>
<dbReference type="RefSeq" id="WP_258990477.1">
    <property type="nucleotide sequence ID" value="NZ_JALIGE010000076.1"/>
</dbReference>
<name>A0ABT2E7T5_9ENTR</name>
<reference evidence="1 2" key="1">
    <citation type="submission" date="2022-04" db="EMBL/GenBank/DDBJ databases">
        <title>Proposal of a three novel species of Scandinavium, Scandinavium hiltneri, Scandinavium manionii, Scandinavium tedordense.</title>
        <authorList>
            <person name="Maddock D.W."/>
            <person name="Brady C.L."/>
            <person name="Denman S."/>
            <person name="Arnold D."/>
        </authorList>
    </citation>
    <scope>NUCLEOTIDE SEQUENCE [LARGE SCALE GENOMIC DNA]</scope>
    <source>
        <strain evidence="1 2">H11S7</strain>
    </source>
</reference>
<keyword evidence="2" id="KW-1185">Reference proteome</keyword>
<dbReference type="Proteomes" id="UP001205357">
    <property type="component" value="Unassembled WGS sequence"/>
</dbReference>